<feature type="transmembrane region" description="Helical" evidence="1">
    <location>
        <begin position="81"/>
        <end position="98"/>
    </location>
</feature>
<dbReference type="InterPro" id="IPR021306">
    <property type="entry name" value="DUF2878"/>
</dbReference>
<dbReference type="OrthoDB" id="6522758at2"/>
<keyword evidence="1" id="KW-1133">Transmembrane helix</keyword>
<sequence>MHYLIKKFWLVNLVLFQLCWLLAAFYQQQATWVMLLVVAIHFVLSPIKKLDLKVLPLAFVGIVLDQVFTFFDVLIFANSPAVLPVWLMLLWVSFSWCLNHSLNWLIHIPIAYVMLLGAIFGPISYFGGLSLGTFETGTSQALFVTIYSLAWAVFLPLSRLYCQRVVKL</sequence>
<proteinExistence type="predicted"/>
<name>W7Q9B3_9ALTE</name>
<evidence type="ECO:0008006" key="4">
    <source>
        <dbReference type="Google" id="ProtNLM"/>
    </source>
</evidence>
<evidence type="ECO:0000313" key="2">
    <source>
        <dbReference type="EMBL" id="EWH09404.1"/>
    </source>
</evidence>
<feature type="transmembrane region" description="Helical" evidence="1">
    <location>
        <begin position="7"/>
        <end position="25"/>
    </location>
</feature>
<dbReference type="Proteomes" id="UP000019276">
    <property type="component" value="Unassembled WGS sequence"/>
</dbReference>
<protein>
    <recommendedName>
        <fullName evidence="4">DUF2878 domain-containing protein</fullName>
    </recommendedName>
</protein>
<keyword evidence="1" id="KW-0472">Membrane</keyword>
<feature type="transmembrane region" description="Helical" evidence="1">
    <location>
        <begin position="54"/>
        <end position="75"/>
    </location>
</feature>
<organism evidence="2 3">
    <name type="scientific">Catenovulum agarivorans DS-2</name>
    <dbReference type="NCBI Taxonomy" id="1328313"/>
    <lineage>
        <taxon>Bacteria</taxon>
        <taxon>Pseudomonadati</taxon>
        <taxon>Pseudomonadota</taxon>
        <taxon>Gammaproteobacteria</taxon>
        <taxon>Alteromonadales</taxon>
        <taxon>Alteromonadaceae</taxon>
        <taxon>Catenovulum</taxon>
    </lineage>
</organism>
<feature type="transmembrane region" description="Helical" evidence="1">
    <location>
        <begin position="110"/>
        <end position="129"/>
    </location>
</feature>
<dbReference type="RefSeq" id="WP_051479853.1">
    <property type="nucleotide sequence ID" value="NZ_ARZY01000024.1"/>
</dbReference>
<dbReference type="eggNOG" id="ENOG5032ZK4">
    <property type="taxonomic scope" value="Bacteria"/>
</dbReference>
<feature type="transmembrane region" description="Helical" evidence="1">
    <location>
        <begin position="141"/>
        <end position="162"/>
    </location>
</feature>
<dbReference type="STRING" id="1328313.DS2_12749"/>
<comment type="caution">
    <text evidence="2">The sequence shown here is derived from an EMBL/GenBank/DDBJ whole genome shotgun (WGS) entry which is preliminary data.</text>
</comment>
<accession>W7Q9B3</accession>
<evidence type="ECO:0000256" key="1">
    <source>
        <dbReference type="SAM" id="Phobius"/>
    </source>
</evidence>
<keyword evidence="3" id="KW-1185">Reference proteome</keyword>
<dbReference type="EMBL" id="ARZY01000024">
    <property type="protein sequence ID" value="EWH09404.1"/>
    <property type="molecule type" value="Genomic_DNA"/>
</dbReference>
<gene>
    <name evidence="2" type="ORF">DS2_12749</name>
</gene>
<reference evidence="2 3" key="1">
    <citation type="journal article" date="2014" name="Genome Announc.">
        <title>Draft Genome Sequence of the Agar-Degrading Bacterium Catenovulum sp. Strain DS-2, Isolated from Intestines of Haliotis diversicolor.</title>
        <authorList>
            <person name="Shan D."/>
            <person name="Li X."/>
            <person name="Gu Z."/>
            <person name="Wei G."/>
            <person name="Gao Z."/>
            <person name="Shao Z."/>
        </authorList>
    </citation>
    <scope>NUCLEOTIDE SEQUENCE [LARGE SCALE GENOMIC DNA]</scope>
    <source>
        <strain evidence="2 3">DS-2</strain>
    </source>
</reference>
<keyword evidence="1" id="KW-0812">Transmembrane</keyword>
<dbReference type="Pfam" id="PF11086">
    <property type="entry name" value="DUF2878"/>
    <property type="match status" value="1"/>
</dbReference>
<feature type="transmembrane region" description="Helical" evidence="1">
    <location>
        <begin position="31"/>
        <end position="47"/>
    </location>
</feature>
<evidence type="ECO:0000313" key="3">
    <source>
        <dbReference type="Proteomes" id="UP000019276"/>
    </source>
</evidence>
<dbReference type="AlphaFoldDB" id="W7Q9B3"/>